<evidence type="ECO:0000313" key="3">
    <source>
        <dbReference type="Proteomes" id="UP001364156"/>
    </source>
</evidence>
<accession>A0ABZ2HSL6</accession>
<evidence type="ECO:0000256" key="1">
    <source>
        <dbReference type="SAM" id="SignalP"/>
    </source>
</evidence>
<name>A0ABZ2HSL6_9RHOB</name>
<sequence length="158" mass="15926">MKRYVAAAFCMGIASMAQAGGTFDSTGTVIGQSTSAIHALHEGHLVLELRSTHDEFQMAAADHPFSGMSGSCTGAAEIRGASATGGGMCVYTGADGSMAANRWTVTGLGADGAFEGRWVMVAGNGAMEGLTGGGTYRSLTNPETGAQQITLTGAISKP</sequence>
<evidence type="ECO:0000313" key="2">
    <source>
        <dbReference type="EMBL" id="WWR48255.1"/>
    </source>
</evidence>
<dbReference type="RefSeq" id="WP_338551069.1">
    <property type="nucleotide sequence ID" value="NZ_CP146069.1"/>
</dbReference>
<dbReference type="EMBL" id="CP146069">
    <property type="protein sequence ID" value="WWR48255.1"/>
    <property type="molecule type" value="Genomic_DNA"/>
</dbReference>
<proteinExistence type="predicted"/>
<protein>
    <submittedName>
        <fullName evidence="2">Uncharacterized protein</fullName>
    </submittedName>
</protein>
<keyword evidence="3" id="KW-1185">Reference proteome</keyword>
<reference evidence="2 3" key="1">
    <citation type="submission" date="2023-10" db="EMBL/GenBank/DDBJ databases">
        <title>Roseovarius strain S88 nov., isolated from a marine algae.</title>
        <authorList>
            <person name="Lee M.W."/>
            <person name="Lee J.K."/>
            <person name="Kim J.M."/>
            <person name="Choi D.G."/>
            <person name="Baek J.H."/>
            <person name="Bayburt H."/>
            <person name="Jung J.J."/>
            <person name="Han D.M."/>
            <person name="Jeon C.O."/>
        </authorList>
    </citation>
    <scope>NUCLEOTIDE SEQUENCE [LARGE SCALE GENOMIC DNA]</scope>
    <source>
        <strain evidence="2 3">S88</strain>
    </source>
</reference>
<dbReference type="Proteomes" id="UP001364156">
    <property type="component" value="Chromosome"/>
</dbReference>
<organism evidence="2 3">
    <name type="scientific">Roseovarius phycicola</name>
    <dbReference type="NCBI Taxonomy" id="3080976"/>
    <lineage>
        <taxon>Bacteria</taxon>
        <taxon>Pseudomonadati</taxon>
        <taxon>Pseudomonadota</taxon>
        <taxon>Alphaproteobacteria</taxon>
        <taxon>Rhodobacterales</taxon>
        <taxon>Roseobacteraceae</taxon>
        <taxon>Roseovarius</taxon>
    </lineage>
</organism>
<gene>
    <name evidence="2" type="ORF">RZ517_08815</name>
</gene>
<feature type="chain" id="PRO_5047157105" evidence="1">
    <location>
        <begin position="20"/>
        <end position="158"/>
    </location>
</feature>
<keyword evidence="1" id="KW-0732">Signal</keyword>
<feature type="signal peptide" evidence="1">
    <location>
        <begin position="1"/>
        <end position="19"/>
    </location>
</feature>